<evidence type="ECO:0000259" key="1">
    <source>
        <dbReference type="Pfam" id="PF01979"/>
    </source>
</evidence>
<dbReference type="Pfam" id="PF01979">
    <property type="entry name" value="Amidohydro_1"/>
    <property type="match status" value="1"/>
</dbReference>
<name>A0ABP9J9G1_9MICO</name>
<reference evidence="3" key="1">
    <citation type="journal article" date="2019" name="Int. J. Syst. Evol. Microbiol.">
        <title>The Global Catalogue of Microorganisms (GCM) 10K type strain sequencing project: providing services to taxonomists for standard genome sequencing and annotation.</title>
        <authorList>
            <consortium name="The Broad Institute Genomics Platform"/>
            <consortium name="The Broad Institute Genome Sequencing Center for Infectious Disease"/>
            <person name="Wu L."/>
            <person name="Ma J."/>
        </authorList>
    </citation>
    <scope>NUCLEOTIDE SEQUENCE [LARGE SCALE GENOMIC DNA]</scope>
    <source>
        <strain evidence="3">JCM 17687</strain>
    </source>
</reference>
<dbReference type="PANTHER" id="PTHR43135">
    <property type="entry name" value="ALPHA-D-RIBOSE 1-METHYLPHOSPHONATE 5-TRIPHOSPHATE DIPHOSPHATASE"/>
    <property type="match status" value="1"/>
</dbReference>
<dbReference type="RefSeq" id="WP_345507066.1">
    <property type="nucleotide sequence ID" value="NZ_BAABIW010000011.1"/>
</dbReference>
<evidence type="ECO:0000313" key="3">
    <source>
        <dbReference type="Proteomes" id="UP001500427"/>
    </source>
</evidence>
<accession>A0ABP9J9G1</accession>
<proteinExistence type="predicted"/>
<dbReference type="Proteomes" id="UP001500427">
    <property type="component" value="Unassembled WGS sequence"/>
</dbReference>
<sequence>MSAPVLHVRGRVLVGPEEVVDELWVVGGRICFSPPGAGADVQTLEGWVLPGLVDAHCHVGLGPHGEVPRAEAEQQALTDRDRGTLLIRDAGQPGDTRWVDERDDLPKIIRAGRHIARTRRYIRNFAHEVEEDELVRHVRLEAHHGDGWVKLVGDWIDRDVGDLAPSWSRDAVAAAVAAAHEEGVRVTAHCFGEESLRDLAAAGIDCIEHATGLREDSIDTFAARGIAIVPTLVNIAQFPDLAAPAAEKFPAYHRHMLDLHERRYATVGAAHEAGVPIYVGTDAGGSLPHGLVAQEMVELTKAGLSNLEVVDAATWGARAWLGRPGLAEGEDADLVVYAADPRDDVTVVGQPQAVVLRGRVVG</sequence>
<dbReference type="Gene3D" id="2.30.40.10">
    <property type="entry name" value="Urease, subunit C, domain 1"/>
    <property type="match status" value="1"/>
</dbReference>
<dbReference type="EMBL" id="BAABIW010000011">
    <property type="protein sequence ID" value="GAA5024888.1"/>
    <property type="molecule type" value="Genomic_DNA"/>
</dbReference>
<dbReference type="InterPro" id="IPR032466">
    <property type="entry name" value="Metal_Hydrolase"/>
</dbReference>
<dbReference type="InterPro" id="IPR006680">
    <property type="entry name" value="Amidohydro-rel"/>
</dbReference>
<gene>
    <name evidence="2" type="ORF">GCM10023258_17320</name>
</gene>
<organism evidence="2 3">
    <name type="scientific">Terrabacter aeriphilus</name>
    <dbReference type="NCBI Taxonomy" id="515662"/>
    <lineage>
        <taxon>Bacteria</taxon>
        <taxon>Bacillati</taxon>
        <taxon>Actinomycetota</taxon>
        <taxon>Actinomycetes</taxon>
        <taxon>Micrococcales</taxon>
        <taxon>Intrasporangiaceae</taxon>
        <taxon>Terrabacter</taxon>
    </lineage>
</organism>
<dbReference type="InterPro" id="IPR051781">
    <property type="entry name" value="Metallo-dep_Hydrolase"/>
</dbReference>
<dbReference type="SUPFAM" id="SSF51556">
    <property type="entry name" value="Metallo-dependent hydrolases"/>
    <property type="match status" value="1"/>
</dbReference>
<comment type="caution">
    <text evidence="2">The sequence shown here is derived from an EMBL/GenBank/DDBJ whole genome shotgun (WGS) entry which is preliminary data.</text>
</comment>
<protein>
    <submittedName>
        <fullName evidence="2">Amidohydrolase family protein</fullName>
    </submittedName>
</protein>
<dbReference type="InterPro" id="IPR011059">
    <property type="entry name" value="Metal-dep_hydrolase_composite"/>
</dbReference>
<dbReference type="SUPFAM" id="SSF51338">
    <property type="entry name" value="Composite domain of metallo-dependent hydrolases"/>
    <property type="match status" value="1"/>
</dbReference>
<dbReference type="Gene3D" id="3.20.20.140">
    <property type="entry name" value="Metal-dependent hydrolases"/>
    <property type="match status" value="1"/>
</dbReference>
<dbReference type="PANTHER" id="PTHR43135:SF4">
    <property type="entry name" value="AMIDOHYDROLASE-RELATED DOMAIN-CONTAINING PROTEIN"/>
    <property type="match status" value="1"/>
</dbReference>
<keyword evidence="3" id="KW-1185">Reference proteome</keyword>
<evidence type="ECO:0000313" key="2">
    <source>
        <dbReference type="EMBL" id="GAA5024888.1"/>
    </source>
</evidence>
<feature type="domain" description="Amidohydrolase-related" evidence="1">
    <location>
        <begin position="164"/>
        <end position="361"/>
    </location>
</feature>